<sequence length="510" mass="55098">MAGESVLVGEFSHETNTFVKSRTGRAAFQERREYFDEEVSEKLHGTNTEVGGALAAASDSQIEVHTPVAAAAMPGGLVTADAYDFYTDRIVTAIEQCGSDLDGVFLALHGAMVPDGMTDGEGNLIANVRNQVGEDVPIVVTLDLHGNVSDEMVAAADALVAFESYPHVDMGDTGRVGMELLVRAIRDDFTPKMHVERPPMLAYYPKQNTRDGPMAAVMEKARALEEREHVVKVNLLPGFYHADIPSAGFSIPVVADTSAVARAVARELAETIWQKRRDFIAEYPGPAEAVEEAKQLVRTRDRDDGPVVMADLGDNPGGGGAGDGTTILRELLAQEVENAGFAIMHDPSAVAQCVEAGVGERVSLTLGGKTDELHGPPITDVDGYVKAITDGEFVNTGPMETGAEAHLGRAVRLECGADDGVSVLLTETRMQPYDAEIWRHMTIQPERLAVLVVKSLNHYRADYEPMASAVLPVDSPGLSAIDPSKFTFERLKRPKFPLDNLSDDAYPEWR</sequence>
<feature type="domain" description="Microcystin LR degradation protein MlrC C-terminal" evidence="1">
    <location>
        <begin position="309"/>
        <end position="490"/>
    </location>
</feature>
<dbReference type="RefSeq" id="WP_004214254.1">
    <property type="nucleotide sequence ID" value="NC_013923.1"/>
</dbReference>
<dbReference type="InterPro" id="IPR010799">
    <property type="entry name" value="MlrC_C"/>
</dbReference>
<proteinExistence type="predicted"/>
<evidence type="ECO:0000259" key="1">
    <source>
        <dbReference type="Pfam" id="PF07171"/>
    </source>
</evidence>
<dbReference type="PATRIC" id="fig|547559.17.peg.680"/>
<evidence type="ECO:0000313" key="3">
    <source>
        <dbReference type="EMBL" id="ADD07315.1"/>
    </source>
</evidence>
<evidence type="ECO:0000313" key="5">
    <source>
        <dbReference type="Proteomes" id="UP000001879"/>
    </source>
</evidence>
<keyword evidence="5" id="KW-1185">Reference proteome</keyword>
<dbReference type="EMBL" id="AOHS01000013">
    <property type="protein sequence ID" value="ELY32697.1"/>
    <property type="molecule type" value="Genomic_DNA"/>
</dbReference>
<name>D3T156_NATMM</name>
<dbReference type="InterPro" id="IPR009197">
    <property type="entry name" value="MlrC"/>
</dbReference>
<reference evidence="3" key="4">
    <citation type="submission" date="2016-09" db="EMBL/GenBank/DDBJ databases">
        <authorList>
            <person name="Pfeiffer F."/>
        </authorList>
    </citation>
    <scope>NUCLEOTIDE SEQUENCE</scope>
    <source>
        <strain evidence="3">ATCC 43099</strain>
        <plasmid evidence="3">pNMAG01</plasmid>
    </source>
</reference>
<dbReference type="Pfam" id="PF07171">
    <property type="entry name" value="MlrC_C"/>
    <property type="match status" value="1"/>
</dbReference>
<geneLocation type="plasmid" evidence="3 5">
    <name>pNMAG01</name>
</geneLocation>
<gene>
    <name evidence="3" type="ordered locus">Nmag_3774</name>
    <name evidence="4" type="ORF">C500_03569</name>
</gene>
<dbReference type="KEGG" id="nmg:Nmag_3774"/>
<evidence type="ECO:0000259" key="2">
    <source>
        <dbReference type="Pfam" id="PF07364"/>
    </source>
</evidence>
<reference evidence="3 5" key="2">
    <citation type="journal article" date="2012" name="BMC Genomics">
        <title>A comparative genomics perspective on the genetic content of the alkaliphilic haloarchaeon Natrialba magadii ATCC 43099T.</title>
        <authorList>
            <person name="Siddaramappa S."/>
            <person name="Challacombe J.F."/>
            <person name="Decastro R.E."/>
            <person name="Pfeiffer F."/>
            <person name="Sastre D.E."/>
            <person name="Gimenez M.I."/>
            <person name="Paggi R.A."/>
            <person name="Detter J.C."/>
            <person name="Davenport K.W."/>
            <person name="Goodwin L.A."/>
            <person name="Kyrpides N."/>
            <person name="Tapia R."/>
            <person name="Pitluck S."/>
            <person name="Lucas S."/>
            <person name="Woyke T."/>
            <person name="Maupin-Furlow J.A."/>
        </authorList>
    </citation>
    <scope>NUCLEOTIDE SEQUENCE [LARGE SCALE GENOMIC DNA]</scope>
    <source>
        <strain evidence="3">ATCC 43099</strain>
        <strain evidence="5">ATCC 43099 / DSM 3394 / CCM 3739 / CIP 104546 / IAM 13178 / JCM 8861 / NBRC 102185 / NCIMB 2190 / MS3</strain>
    </source>
</reference>
<dbReference type="HOGENOM" id="CLU_028172_1_0_2"/>
<keyword evidence="3" id="KW-0614">Plasmid</keyword>
<dbReference type="InterPro" id="IPR015995">
    <property type="entry name" value="MlrC_N"/>
</dbReference>
<organism evidence="3 5">
    <name type="scientific">Natrialba magadii (strain ATCC 43099 / DSM 3394 / CCM 3739 / CIP 104546 / IAM 13178 / JCM 8861 / NBRC 102185 / NCIMB 2190 / MS3)</name>
    <name type="common">Natronobacterium magadii</name>
    <dbReference type="NCBI Taxonomy" id="547559"/>
    <lineage>
        <taxon>Archaea</taxon>
        <taxon>Methanobacteriati</taxon>
        <taxon>Methanobacteriota</taxon>
        <taxon>Stenosarchaea group</taxon>
        <taxon>Halobacteria</taxon>
        <taxon>Halobacteriales</taxon>
        <taxon>Natrialbaceae</taxon>
        <taxon>Natrialba</taxon>
    </lineage>
</organism>
<dbReference type="Proteomes" id="UP000011543">
    <property type="component" value="Unassembled WGS sequence"/>
</dbReference>
<protein>
    <submittedName>
        <fullName evidence="3">Microcystin LR degradation protein MlrC-like protein</fullName>
    </submittedName>
</protein>
<dbReference type="Proteomes" id="UP000001879">
    <property type="component" value="Plasmid pNMAG01"/>
</dbReference>
<dbReference type="OrthoDB" id="318305at2157"/>
<dbReference type="GeneID" id="8826644"/>
<dbReference type="PIRSF" id="PIRSF012702">
    <property type="entry name" value="UCP012702"/>
    <property type="match status" value="1"/>
</dbReference>
<dbReference type="EMBL" id="CP001933">
    <property type="protein sequence ID" value="ADD07315.1"/>
    <property type="molecule type" value="Genomic_DNA"/>
</dbReference>
<evidence type="ECO:0000313" key="4">
    <source>
        <dbReference type="EMBL" id="ELY32697.1"/>
    </source>
</evidence>
<evidence type="ECO:0000313" key="6">
    <source>
        <dbReference type="Proteomes" id="UP000011543"/>
    </source>
</evidence>
<reference evidence="4 6" key="3">
    <citation type="journal article" date="2014" name="PLoS Genet.">
        <title>Phylogenetically driven sequencing of extremely halophilic archaea reveals strategies for static and dynamic osmo-response.</title>
        <authorList>
            <person name="Becker E.A."/>
            <person name="Seitzer P.M."/>
            <person name="Tritt A."/>
            <person name="Larsen D."/>
            <person name="Krusor M."/>
            <person name="Yao A.I."/>
            <person name="Wu D."/>
            <person name="Madern D."/>
            <person name="Eisen J.A."/>
            <person name="Darling A.E."/>
            <person name="Facciotti M.T."/>
        </authorList>
    </citation>
    <scope>NUCLEOTIDE SEQUENCE [LARGE SCALE GENOMIC DNA]</scope>
    <source>
        <strain evidence="6">ATCC 43099 / DSM 3394 / CCM 3739 / CIP 104546 / IAM 13178 / JCM 8861 / NBRC 102185 / NCIMB 2190 / MS3</strain>
        <strain evidence="4">MS-3</strain>
    </source>
</reference>
<reference evidence="5" key="1">
    <citation type="submission" date="2010-02" db="EMBL/GenBank/DDBJ databases">
        <title>Complete sequence of plasmid 1 of Natrialba magadii ATCC 43099.</title>
        <authorList>
            <consortium name="US DOE Joint Genome Institute"/>
            <person name="Lucas S."/>
            <person name="Copeland A."/>
            <person name="Lapidus A."/>
            <person name="Cheng J.-F."/>
            <person name="Bruce D."/>
            <person name="Goodwin L."/>
            <person name="Pitluck S."/>
            <person name="Davenport K."/>
            <person name="Saunders E."/>
            <person name="Detter J.C."/>
            <person name="Han C."/>
            <person name="Tapia R."/>
            <person name="Land M."/>
            <person name="Hauser L."/>
            <person name="Kyrpides N."/>
            <person name="Mikhailova N."/>
            <person name="De Castro R.E."/>
            <person name="Maupin-Furlow J.A."/>
            <person name="Woyke T."/>
        </authorList>
    </citation>
    <scope>NUCLEOTIDE SEQUENCE [LARGE SCALE GENOMIC DNA]</scope>
    <source>
        <strain evidence="5">ATCC 43099 / DSM 3394 / CCM 3739 / CIP 104546 / IAM 13178 / JCM 8861 / NBRC 102185 / NCIMB 2190 / MS3</strain>
        <plasmid evidence="5">pNMAG01</plasmid>
    </source>
</reference>
<dbReference type="Pfam" id="PF07364">
    <property type="entry name" value="DUF1485"/>
    <property type="match status" value="1"/>
</dbReference>
<feature type="domain" description="Microcystin LR degradation protein MlrC N-terminal" evidence="2">
    <location>
        <begin position="6"/>
        <end position="293"/>
    </location>
</feature>
<accession>D3T156</accession>
<dbReference type="AlphaFoldDB" id="D3T156"/>